<organism evidence="4 5">
    <name type="scientific">Aquicella siphonis</name>
    <dbReference type="NCBI Taxonomy" id="254247"/>
    <lineage>
        <taxon>Bacteria</taxon>
        <taxon>Pseudomonadati</taxon>
        <taxon>Pseudomonadota</taxon>
        <taxon>Gammaproteobacteria</taxon>
        <taxon>Legionellales</taxon>
        <taxon>Coxiellaceae</taxon>
        <taxon>Aquicella</taxon>
    </lineage>
</organism>
<dbReference type="KEGG" id="asip:AQUSIP_08740"/>
<gene>
    <name evidence="4" type="ORF">AQUSIP_08740</name>
</gene>
<dbReference type="RefSeq" id="WP_148338880.1">
    <property type="nucleotide sequence ID" value="NZ_LR699119.1"/>
</dbReference>
<feature type="transmembrane region" description="Helical" evidence="2">
    <location>
        <begin position="27"/>
        <end position="48"/>
    </location>
</feature>
<dbReference type="Proteomes" id="UP000324194">
    <property type="component" value="Chromosome 1"/>
</dbReference>
<accession>A0A5E4PFG5</accession>
<dbReference type="EMBL" id="LR699119">
    <property type="protein sequence ID" value="VVC75584.1"/>
    <property type="molecule type" value="Genomic_DNA"/>
</dbReference>
<keyword evidence="5" id="KW-1185">Reference proteome</keyword>
<feature type="region of interest" description="Disordered" evidence="1">
    <location>
        <begin position="202"/>
        <end position="227"/>
    </location>
</feature>
<keyword evidence="2" id="KW-0812">Transmembrane</keyword>
<dbReference type="Pfam" id="PF14341">
    <property type="entry name" value="PilX_N"/>
    <property type="match status" value="1"/>
</dbReference>
<protein>
    <recommendedName>
        <fullName evidence="3">Type 4 fimbrial biogenesis protein PilX N-terminal domain-containing protein</fullName>
    </recommendedName>
</protein>
<dbReference type="OrthoDB" id="9790247at2"/>
<evidence type="ECO:0000259" key="3">
    <source>
        <dbReference type="Pfam" id="PF14341"/>
    </source>
</evidence>
<keyword evidence="2" id="KW-1133">Transmembrane helix</keyword>
<keyword evidence="2" id="KW-0472">Membrane</keyword>
<feature type="domain" description="Type 4 fimbrial biogenesis protein PilX N-terminal" evidence="3">
    <location>
        <begin position="25"/>
        <end position="76"/>
    </location>
</feature>
<dbReference type="InterPro" id="IPR025746">
    <property type="entry name" value="PilX_N_dom"/>
</dbReference>
<evidence type="ECO:0000313" key="4">
    <source>
        <dbReference type="EMBL" id="VVC75584.1"/>
    </source>
</evidence>
<reference evidence="4 5" key="1">
    <citation type="submission" date="2019-08" db="EMBL/GenBank/DDBJ databases">
        <authorList>
            <person name="Guy L."/>
        </authorList>
    </citation>
    <scope>NUCLEOTIDE SEQUENCE [LARGE SCALE GENOMIC DNA]</scope>
    <source>
        <strain evidence="4 5">SGT-108</strain>
    </source>
</reference>
<feature type="compositionally biased region" description="Low complexity" evidence="1">
    <location>
        <begin position="202"/>
        <end position="218"/>
    </location>
</feature>
<dbReference type="AlphaFoldDB" id="A0A5E4PFG5"/>
<evidence type="ECO:0000256" key="1">
    <source>
        <dbReference type="SAM" id="MobiDB-lite"/>
    </source>
</evidence>
<sequence length="373" mass="38897">MTNIYPDRASYRITSGPDSWRTRQQGAATLILTVILLVAAVLIIIYAANHSLTQQKTSSNLYANNQAYEAAEAGLEFGIQYLSKNAVSILASPAGGFINYGPANASITNVTQGNNSRFSIVYTNPTANNYDQIWIAATGTSTDGSSSRTVRQLVQKKPLLITLPVNPSSILGRADLQGSANVTNLQGNTTIVAGSTISFKGSASTTTTTGGSDKNTTGADIQPNSPSLNGMSADQFFQTYFGTSMATIKNMVATFYPSGSSPSLDGVTGTSIWVDQDYSETGNATIGSGSAPVLLIVNGNFNIGGTVTIYGFVFATGNISSSNGTPEIIGGFASAGNLSLQGNPSITYDNSVLNATIQSTAIYAKIPGSWKDF</sequence>
<proteinExistence type="predicted"/>
<evidence type="ECO:0000256" key="2">
    <source>
        <dbReference type="SAM" id="Phobius"/>
    </source>
</evidence>
<evidence type="ECO:0000313" key="5">
    <source>
        <dbReference type="Proteomes" id="UP000324194"/>
    </source>
</evidence>
<name>A0A5E4PFG5_9COXI</name>